<dbReference type="PANTHER" id="PTHR13261">
    <property type="entry name" value="BRCA2 AND CDKN1A INTERACTING PROTEIN"/>
    <property type="match status" value="1"/>
</dbReference>
<dbReference type="AlphaFoldDB" id="A0AAN5CCR3"/>
<dbReference type="Pfam" id="PF13862">
    <property type="entry name" value="BCCIP"/>
    <property type="match status" value="1"/>
</dbReference>
<protein>
    <recommendedName>
        <fullName evidence="5">Protein BCCIP homolog</fullName>
    </recommendedName>
</protein>
<dbReference type="EMBL" id="BTRK01000002">
    <property type="protein sequence ID" value="GMR37729.1"/>
    <property type="molecule type" value="Genomic_DNA"/>
</dbReference>
<name>A0AAN5CCR3_9BILA</name>
<dbReference type="GO" id="GO:0005634">
    <property type="term" value="C:nucleus"/>
    <property type="evidence" value="ECO:0007669"/>
    <property type="project" value="TreeGrafter"/>
</dbReference>
<keyword evidence="4" id="KW-1185">Reference proteome</keyword>
<evidence type="ECO:0000256" key="2">
    <source>
        <dbReference type="SAM" id="MobiDB-lite"/>
    </source>
</evidence>
<evidence type="ECO:0000256" key="1">
    <source>
        <dbReference type="ARBA" id="ARBA00006781"/>
    </source>
</evidence>
<feature type="compositionally biased region" description="Basic residues" evidence="2">
    <location>
        <begin position="8"/>
        <end position="18"/>
    </location>
</feature>
<evidence type="ECO:0000313" key="3">
    <source>
        <dbReference type="EMBL" id="GMR37729.1"/>
    </source>
</evidence>
<gene>
    <name evidence="3" type="ORF">PMAYCL1PPCAC_07924</name>
</gene>
<reference evidence="4" key="1">
    <citation type="submission" date="2022-10" db="EMBL/GenBank/DDBJ databases">
        <title>Genome assembly of Pristionchus species.</title>
        <authorList>
            <person name="Yoshida K."/>
            <person name="Sommer R.J."/>
        </authorList>
    </citation>
    <scope>NUCLEOTIDE SEQUENCE [LARGE SCALE GENOMIC DNA]</scope>
    <source>
        <strain evidence="4">RS5460</strain>
    </source>
</reference>
<accession>A0AAN5CCR3</accession>
<sequence>ESIQMGKVNKKNALKRKAAAAVEDNDDEKRIKTVAVEEPVEAPKQSKKDKKIEKKKKTKVVEEEPEEVPEVEDEEEEDEEVGDEEMDDEEVSGEEGEDEEEDEDEEESDDESDESGDFMKETGEKLDFDFEAFPLEDEDKEGINNMLTQIFLRTDIDLVGLGKALIAQSPLGCVIGPAEDIDDEDNTTSNVVYGLITMLPEIDKEEKYAKDIFALLKARATKVVASVSKSFESSLSSAPRLGLFVNERMLHFPDAIAAPACKSLLEDVNGMESPPSHVLYIHKIRIVEDENADKEEETAAAPSTSGGKKKKKGKAEKKRLAAAALASKEVEYDNAEDAMLMHLPGGTAVHFDYQCHSDVDPGSKFAMQKKDNLTKMPYRRAVIMDLARFKAFLNAVANS</sequence>
<evidence type="ECO:0000313" key="4">
    <source>
        <dbReference type="Proteomes" id="UP001328107"/>
    </source>
</evidence>
<feature type="region of interest" description="Disordered" evidence="2">
    <location>
        <begin position="291"/>
        <end position="315"/>
    </location>
</feature>
<feature type="non-terminal residue" evidence="3">
    <location>
        <position position="1"/>
    </location>
</feature>
<evidence type="ECO:0008006" key="5">
    <source>
        <dbReference type="Google" id="ProtNLM"/>
    </source>
</evidence>
<organism evidence="3 4">
    <name type="scientific">Pristionchus mayeri</name>
    <dbReference type="NCBI Taxonomy" id="1317129"/>
    <lineage>
        <taxon>Eukaryota</taxon>
        <taxon>Metazoa</taxon>
        <taxon>Ecdysozoa</taxon>
        <taxon>Nematoda</taxon>
        <taxon>Chromadorea</taxon>
        <taxon>Rhabditida</taxon>
        <taxon>Rhabditina</taxon>
        <taxon>Diplogasteromorpha</taxon>
        <taxon>Diplogasteroidea</taxon>
        <taxon>Neodiplogasteridae</taxon>
        <taxon>Pristionchus</taxon>
    </lineage>
</organism>
<dbReference type="PANTHER" id="PTHR13261:SF0">
    <property type="entry name" value="BRCA2 AND CDKN1A-INTERACTING PROTEIN"/>
    <property type="match status" value="1"/>
</dbReference>
<feature type="compositionally biased region" description="Acidic residues" evidence="2">
    <location>
        <begin position="63"/>
        <end position="116"/>
    </location>
</feature>
<dbReference type="InterPro" id="IPR025602">
    <property type="entry name" value="BCP1_family"/>
</dbReference>
<feature type="region of interest" description="Disordered" evidence="2">
    <location>
        <begin position="1"/>
        <end position="119"/>
    </location>
</feature>
<comment type="caution">
    <text evidence="3">The sequence shown here is derived from an EMBL/GenBank/DDBJ whole genome shotgun (WGS) entry which is preliminary data.</text>
</comment>
<comment type="similarity">
    <text evidence="1">Belongs to the BCP1 family.</text>
</comment>
<dbReference type="Proteomes" id="UP001328107">
    <property type="component" value="Unassembled WGS sequence"/>
</dbReference>
<proteinExistence type="inferred from homology"/>